<proteinExistence type="predicted"/>
<gene>
    <name evidence="1" type="ORF">FAM09_12560</name>
</gene>
<dbReference type="RefSeq" id="WP_136577468.1">
    <property type="nucleotide sequence ID" value="NZ_STFF01000003.1"/>
</dbReference>
<dbReference type="EMBL" id="STFF01000003">
    <property type="protein sequence ID" value="THU39336.1"/>
    <property type="molecule type" value="Genomic_DNA"/>
</dbReference>
<evidence type="ECO:0000313" key="1">
    <source>
        <dbReference type="EMBL" id="THU39336.1"/>
    </source>
</evidence>
<name>A0A4V4H166_9BACT</name>
<evidence type="ECO:0000313" key="2">
    <source>
        <dbReference type="Proteomes" id="UP000306918"/>
    </source>
</evidence>
<dbReference type="AlphaFoldDB" id="A0A4V4H166"/>
<dbReference type="OrthoDB" id="673259at2"/>
<keyword evidence="2" id="KW-1185">Reference proteome</keyword>
<organism evidence="1 2">
    <name type="scientific">Niastella caeni</name>
    <dbReference type="NCBI Taxonomy" id="2569763"/>
    <lineage>
        <taxon>Bacteria</taxon>
        <taxon>Pseudomonadati</taxon>
        <taxon>Bacteroidota</taxon>
        <taxon>Chitinophagia</taxon>
        <taxon>Chitinophagales</taxon>
        <taxon>Chitinophagaceae</taxon>
        <taxon>Niastella</taxon>
    </lineage>
</organism>
<comment type="caution">
    <text evidence="1">The sequence shown here is derived from an EMBL/GenBank/DDBJ whole genome shotgun (WGS) entry which is preliminary data.</text>
</comment>
<reference evidence="1 2" key="1">
    <citation type="submission" date="2019-04" db="EMBL/GenBank/DDBJ databases">
        <title>Niastella caeni sp. nov., isolated from activated sludge.</title>
        <authorList>
            <person name="Sheng M."/>
        </authorList>
    </citation>
    <scope>NUCLEOTIDE SEQUENCE [LARGE SCALE GENOMIC DNA]</scope>
    <source>
        <strain evidence="1 2">HX-2-15</strain>
    </source>
</reference>
<protein>
    <submittedName>
        <fullName evidence="1">Uncharacterized protein</fullName>
    </submittedName>
</protein>
<sequence length="126" mass="14961">MNKQIETYKELLNEQKQLQVMLHNKKELIKLHVRQLKLQLNPMYEMAGHVKKFTTRDKTSFILAISSDLIANTLLKKIILARAGWFTKIVVPYLFRNYSSNFLKEQKDRFFNRLSDILKRKHGKPG</sequence>
<accession>A0A4V4H166</accession>
<dbReference type="Proteomes" id="UP000306918">
    <property type="component" value="Unassembled WGS sequence"/>
</dbReference>